<evidence type="ECO:0000313" key="1">
    <source>
        <dbReference type="EMBL" id="KKN18188.1"/>
    </source>
</evidence>
<protein>
    <submittedName>
        <fullName evidence="1">Uncharacterized protein</fullName>
    </submittedName>
</protein>
<gene>
    <name evidence="1" type="ORF">LCGC14_0958240</name>
</gene>
<dbReference type="AlphaFoldDB" id="A0A0F9RLP1"/>
<accession>A0A0F9RLP1</accession>
<dbReference type="EMBL" id="LAZR01003450">
    <property type="protein sequence ID" value="KKN18188.1"/>
    <property type="molecule type" value="Genomic_DNA"/>
</dbReference>
<comment type="caution">
    <text evidence="1">The sequence shown here is derived from an EMBL/GenBank/DDBJ whole genome shotgun (WGS) entry which is preliminary data.</text>
</comment>
<organism evidence="1">
    <name type="scientific">marine sediment metagenome</name>
    <dbReference type="NCBI Taxonomy" id="412755"/>
    <lineage>
        <taxon>unclassified sequences</taxon>
        <taxon>metagenomes</taxon>
        <taxon>ecological metagenomes</taxon>
    </lineage>
</organism>
<sequence>MTQKRGQLTDRIKKKSKEILGYEISQEELRLMAYAQYQMVNEQKIDPNKINQGERAILQKWREAGHIEGGASGLAITKEFWDAICEILFLGYVDID</sequence>
<proteinExistence type="predicted"/>
<name>A0A0F9RLP1_9ZZZZ</name>
<reference evidence="1" key="1">
    <citation type="journal article" date="2015" name="Nature">
        <title>Complex archaea that bridge the gap between prokaryotes and eukaryotes.</title>
        <authorList>
            <person name="Spang A."/>
            <person name="Saw J.H."/>
            <person name="Jorgensen S.L."/>
            <person name="Zaremba-Niedzwiedzka K."/>
            <person name="Martijn J."/>
            <person name="Lind A.E."/>
            <person name="van Eijk R."/>
            <person name="Schleper C."/>
            <person name="Guy L."/>
            <person name="Ettema T.J."/>
        </authorList>
    </citation>
    <scope>NUCLEOTIDE SEQUENCE</scope>
</reference>